<reference evidence="1 2" key="1">
    <citation type="submission" date="2018-03" db="EMBL/GenBank/DDBJ databases">
        <authorList>
            <person name="Keele B.F."/>
        </authorList>
    </citation>
    <scope>NUCLEOTIDE SEQUENCE [LARGE SCALE GENOMIC DNA]</scope>
    <source>
        <strain evidence="1 2">CeCT 8812</strain>
    </source>
</reference>
<dbReference type="RefSeq" id="WP_108782603.1">
    <property type="nucleotide sequence ID" value="NZ_OMKW01000003.1"/>
</dbReference>
<organism evidence="1 2">
    <name type="scientific">Pontivivens insulae</name>
    <dbReference type="NCBI Taxonomy" id="1639689"/>
    <lineage>
        <taxon>Bacteria</taxon>
        <taxon>Pseudomonadati</taxon>
        <taxon>Pseudomonadota</taxon>
        <taxon>Alphaproteobacteria</taxon>
        <taxon>Rhodobacterales</taxon>
        <taxon>Paracoccaceae</taxon>
        <taxon>Pontivivens</taxon>
    </lineage>
</organism>
<name>A0A2R8ACB9_9RHOB</name>
<keyword evidence="2" id="KW-1185">Reference proteome</keyword>
<gene>
    <name evidence="1" type="ORF">POI8812_02185</name>
</gene>
<evidence type="ECO:0000313" key="1">
    <source>
        <dbReference type="EMBL" id="SPF29864.1"/>
    </source>
</evidence>
<dbReference type="AlphaFoldDB" id="A0A2R8ACB9"/>
<accession>A0A2R8ACB9</accession>
<dbReference type="EMBL" id="OMKW01000003">
    <property type="protein sequence ID" value="SPF29864.1"/>
    <property type="molecule type" value="Genomic_DNA"/>
</dbReference>
<sequence length="122" mass="13043">MRVTAIIMLTLALAACNGPQSRDYVGEPIERAARDLGRPETIRDLPDGTRSFSWEIEQFAQVGPTRIQNTTLTASTSSGVGVGVNLGRDTVSTGTCTYTLFGRRAGDTFVVESVDEAGRSCV</sequence>
<dbReference type="PROSITE" id="PS51257">
    <property type="entry name" value="PROKAR_LIPOPROTEIN"/>
    <property type="match status" value="1"/>
</dbReference>
<proteinExistence type="predicted"/>
<evidence type="ECO:0000313" key="2">
    <source>
        <dbReference type="Proteomes" id="UP000244932"/>
    </source>
</evidence>
<dbReference type="OrthoDB" id="6400545at2"/>
<dbReference type="Proteomes" id="UP000244932">
    <property type="component" value="Unassembled WGS sequence"/>
</dbReference>
<protein>
    <submittedName>
        <fullName evidence="1">Uncharacterized protein</fullName>
    </submittedName>
</protein>